<dbReference type="InParanoid" id="A0A0C3GED2"/>
<dbReference type="PANTHER" id="PTHR33048">
    <property type="entry name" value="PTH11-LIKE INTEGRAL MEMBRANE PROTEIN (AFU_ORTHOLOGUE AFUA_5G11245)"/>
    <property type="match status" value="1"/>
</dbReference>
<feature type="transmembrane region" description="Helical" evidence="6">
    <location>
        <begin position="7"/>
        <end position="35"/>
    </location>
</feature>
<gene>
    <name evidence="8" type="ORF">OIDMADRAFT_78237</name>
</gene>
<dbReference type="InterPro" id="IPR049326">
    <property type="entry name" value="Rhodopsin_dom_fungi"/>
</dbReference>
<feature type="domain" description="Rhodopsin" evidence="7">
    <location>
        <begin position="1"/>
        <end position="223"/>
    </location>
</feature>
<evidence type="ECO:0000256" key="5">
    <source>
        <dbReference type="ARBA" id="ARBA00038359"/>
    </source>
</evidence>
<name>A0A0C3GED2_OIDMZ</name>
<reference evidence="9" key="2">
    <citation type="submission" date="2015-01" db="EMBL/GenBank/DDBJ databases">
        <title>Evolutionary Origins and Diversification of the Mycorrhizal Mutualists.</title>
        <authorList>
            <consortium name="DOE Joint Genome Institute"/>
            <consortium name="Mycorrhizal Genomics Consortium"/>
            <person name="Kohler A."/>
            <person name="Kuo A."/>
            <person name="Nagy L.G."/>
            <person name="Floudas D."/>
            <person name="Copeland A."/>
            <person name="Barry K.W."/>
            <person name="Cichocki N."/>
            <person name="Veneault-Fourrey C."/>
            <person name="LaButti K."/>
            <person name="Lindquist E.A."/>
            <person name="Lipzen A."/>
            <person name="Lundell T."/>
            <person name="Morin E."/>
            <person name="Murat C."/>
            <person name="Riley R."/>
            <person name="Ohm R."/>
            <person name="Sun H."/>
            <person name="Tunlid A."/>
            <person name="Henrissat B."/>
            <person name="Grigoriev I.V."/>
            <person name="Hibbett D.S."/>
            <person name="Martin F."/>
        </authorList>
    </citation>
    <scope>NUCLEOTIDE SEQUENCE [LARGE SCALE GENOMIC DNA]</scope>
    <source>
        <strain evidence="9">Zn</strain>
    </source>
</reference>
<evidence type="ECO:0000256" key="1">
    <source>
        <dbReference type="ARBA" id="ARBA00004141"/>
    </source>
</evidence>
<evidence type="ECO:0000256" key="2">
    <source>
        <dbReference type="ARBA" id="ARBA00022692"/>
    </source>
</evidence>
<feature type="transmembrane region" description="Helical" evidence="6">
    <location>
        <begin position="161"/>
        <end position="181"/>
    </location>
</feature>
<feature type="transmembrane region" description="Helical" evidence="6">
    <location>
        <begin position="47"/>
        <end position="67"/>
    </location>
</feature>
<comment type="subcellular location">
    <subcellularLocation>
        <location evidence="1">Membrane</location>
        <topology evidence="1">Multi-pass membrane protein</topology>
    </subcellularLocation>
</comment>
<keyword evidence="3 6" id="KW-1133">Transmembrane helix</keyword>
<dbReference type="Proteomes" id="UP000054321">
    <property type="component" value="Unassembled WGS sequence"/>
</dbReference>
<dbReference type="InterPro" id="IPR052337">
    <property type="entry name" value="SAT4-like"/>
</dbReference>
<keyword evidence="9" id="KW-1185">Reference proteome</keyword>
<protein>
    <recommendedName>
        <fullName evidence="7">Rhodopsin domain-containing protein</fullName>
    </recommendedName>
</protein>
<comment type="similarity">
    <text evidence="5">Belongs to the SAT4 family.</text>
</comment>
<feature type="transmembrane region" description="Helical" evidence="6">
    <location>
        <begin position="79"/>
        <end position="101"/>
    </location>
</feature>
<feature type="non-terminal residue" evidence="8">
    <location>
        <position position="1"/>
    </location>
</feature>
<dbReference type="EMBL" id="KN832890">
    <property type="protein sequence ID" value="KIM94505.1"/>
    <property type="molecule type" value="Genomic_DNA"/>
</dbReference>
<dbReference type="STRING" id="913774.A0A0C3GED2"/>
<proteinExistence type="inferred from homology"/>
<keyword evidence="4 6" id="KW-0472">Membrane</keyword>
<dbReference type="AlphaFoldDB" id="A0A0C3GED2"/>
<evidence type="ECO:0000256" key="6">
    <source>
        <dbReference type="SAM" id="Phobius"/>
    </source>
</evidence>
<dbReference type="PANTHER" id="PTHR33048:SF47">
    <property type="entry name" value="INTEGRAL MEMBRANE PROTEIN-RELATED"/>
    <property type="match status" value="1"/>
</dbReference>
<evidence type="ECO:0000259" key="7">
    <source>
        <dbReference type="Pfam" id="PF20684"/>
    </source>
</evidence>
<evidence type="ECO:0000313" key="8">
    <source>
        <dbReference type="EMBL" id="KIM94505.1"/>
    </source>
</evidence>
<feature type="non-terminal residue" evidence="8">
    <location>
        <position position="228"/>
    </location>
</feature>
<dbReference type="Pfam" id="PF20684">
    <property type="entry name" value="Fung_rhodopsin"/>
    <property type="match status" value="1"/>
</dbReference>
<dbReference type="OrthoDB" id="5391602at2759"/>
<sequence length="228" mass="25470">LWWDDWTILAAVILCYGSIAHAVVGINLGLGIPYAYAHIQDFLKGGLVYFCLYIVTLATIKFSVLLMYYRIFKVASFKLAVIIVSSIVAVWAIIAFFFTLFECTPVSDFWSLDVSKTHCIDRLMLFDATAASNTILDIMILSLPVPMVLKLQLSLSKRIQLLLTFMLGTFVCIISIIRLVAVVTQDVHNISPTTEEVADYIWTTTETYVAVISACLPTYRPFVTNTSG</sequence>
<evidence type="ECO:0000256" key="4">
    <source>
        <dbReference type="ARBA" id="ARBA00023136"/>
    </source>
</evidence>
<reference evidence="8 9" key="1">
    <citation type="submission" date="2014-04" db="EMBL/GenBank/DDBJ databases">
        <authorList>
            <consortium name="DOE Joint Genome Institute"/>
            <person name="Kuo A."/>
            <person name="Martino E."/>
            <person name="Perotto S."/>
            <person name="Kohler A."/>
            <person name="Nagy L.G."/>
            <person name="Floudas D."/>
            <person name="Copeland A."/>
            <person name="Barry K.W."/>
            <person name="Cichocki N."/>
            <person name="Veneault-Fourrey C."/>
            <person name="LaButti K."/>
            <person name="Lindquist E.A."/>
            <person name="Lipzen A."/>
            <person name="Lundell T."/>
            <person name="Morin E."/>
            <person name="Murat C."/>
            <person name="Sun H."/>
            <person name="Tunlid A."/>
            <person name="Henrissat B."/>
            <person name="Grigoriev I.V."/>
            <person name="Hibbett D.S."/>
            <person name="Martin F."/>
            <person name="Nordberg H.P."/>
            <person name="Cantor M.N."/>
            <person name="Hua S.X."/>
        </authorList>
    </citation>
    <scope>NUCLEOTIDE SEQUENCE [LARGE SCALE GENOMIC DNA]</scope>
    <source>
        <strain evidence="8 9">Zn</strain>
    </source>
</reference>
<evidence type="ECO:0000256" key="3">
    <source>
        <dbReference type="ARBA" id="ARBA00022989"/>
    </source>
</evidence>
<accession>A0A0C3GED2</accession>
<evidence type="ECO:0000313" key="9">
    <source>
        <dbReference type="Proteomes" id="UP000054321"/>
    </source>
</evidence>
<keyword evidence="2 6" id="KW-0812">Transmembrane</keyword>
<dbReference type="GO" id="GO:0016020">
    <property type="term" value="C:membrane"/>
    <property type="evidence" value="ECO:0007669"/>
    <property type="project" value="UniProtKB-SubCell"/>
</dbReference>
<dbReference type="HOGENOM" id="CLU_028200_25_2_1"/>
<organism evidence="8 9">
    <name type="scientific">Oidiodendron maius (strain Zn)</name>
    <dbReference type="NCBI Taxonomy" id="913774"/>
    <lineage>
        <taxon>Eukaryota</taxon>
        <taxon>Fungi</taxon>
        <taxon>Dikarya</taxon>
        <taxon>Ascomycota</taxon>
        <taxon>Pezizomycotina</taxon>
        <taxon>Leotiomycetes</taxon>
        <taxon>Leotiomycetes incertae sedis</taxon>
        <taxon>Myxotrichaceae</taxon>
        <taxon>Oidiodendron</taxon>
    </lineage>
</organism>